<dbReference type="RefSeq" id="WP_252683928.1">
    <property type="nucleotide sequence ID" value="NZ_JAMXHT010000009.1"/>
</dbReference>
<dbReference type="GO" id="GO:0051997">
    <property type="term" value="F:2-oxo-4-hydroxy-4-carboxy-5-ureidoimidazoline decarboxylase activity"/>
    <property type="evidence" value="ECO:0007669"/>
    <property type="project" value="UniProtKB-EC"/>
</dbReference>
<keyword evidence="5" id="KW-0210">Decarboxylase</keyword>
<reference evidence="8" key="2">
    <citation type="journal article" date="2023" name="Front. Microbiol.">
        <title>Ralstonia chuxiongensis sp. nov., Ralstonia mojiangensis sp. nov., and Ralstonia soli sp. nov., isolated from tobacco fields, are three novel species in the family Burkholderiaceae.</title>
        <authorList>
            <person name="Lu C.H."/>
            <person name="Zhang Y.Y."/>
            <person name="Jiang N."/>
            <person name="Chen W."/>
            <person name="Shao X."/>
            <person name="Zhao Z.M."/>
            <person name="Lu W.L."/>
            <person name="Hu X."/>
            <person name="Xi Y.X."/>
            <person name="Zou S.Y."/>
            <person name="Wei Q.J."/>
            <person name="Lin Z.L."/>
            <person name="Gong L."/>
            <person name="Gai X.T."/>
            <person name="Zhang L.Q."/>
            <person name="Li J.Y."/>
            <person name="Jin Y."/>
            <person name="Xia Z.Y."/>
        </authorList>
    </citation>
    <scope>NUCLEOTIDE SEQUENCE</scope>
    <source>
        <strain evidence="8">21MJYT02-11</strain>
    </source>
</reference>
<evidence type="ECO:0000256" key="5">
    <source>
        <dbReference type="ARBA" id="ARBA00022793"/>
    </source>
</evidence>
<dbReference type="EMBL" id="JAMXHT010000009">
    <property type="protein sequence ID" value="MCO5400987.1"/>
    <property type="molecule type" value="Genomic_DNA"/>
</dbReference>
<evidence type="ECO:0000256" key="6">
    <source>
        <dbReference type="ARBA" id="ARBA00023239"/>
    </source>
</evidence>
<dbReference type="Gene3D" id="1.10.3330.10">
    <property type="entry name" value="Oxo-4-hydroxy-4-carboxy-5-ureidoimidazoline decarboxylase"/>
    <property type="match status" value="1"/>
</dbReference>
<evidence type="ECO:0000313" key="8">
    <source>
        <dbReference type="EMBL" id="MCO5400987.1"/>
    </source>
</evidence>
<comment type="pathway">
    <text evidence="2">Purine metabolism; urate degradation; (S)-allantoin from urate: step 3/3.</text>
</comment>
<feature type="domain" description="Oxo-4-hydroxy-4-carboxy-5-ureidoimidazoline decarboxylase" evidence="7">
    <location>
        <begin position="16"/>
        <end position="171"/>
    </location>
</feature>
<name>A0ABT1ARA0_9RALS</name>
<dbReference type="PANTHER" id="PTHR43466">
    <property type="entry name" value="2-OXO-4-HYDROXY-4-CARBOXY-5-UREIDOIMIDAZOLINE DECARBOXYLASE-RELATED"/>
    <property type="match status" value="1"/>
</dbReference>
<dbReference type="InterPro" id="IPR018020">
    <property type="entry name" value="OHCU_decarboxylase"/>
</dbReference>
<gene>
    <name evidence="8" type="primary">uraD</name>
    <name evidence="8" type="ORF">NG900_22530</name>
</gene>
<keyword evidence="9" id="KW-1185">Reference proteome</keyword>
<dbReference type="SUPFAM" id="SSF158694">
    <property type="entry name" value="UraD-Like"/>
    <property type="match status" value="1"/>
</dbReference>
<dbReference type="Pfam" id="PF09349">
    <property type="entry name" value="OHCU_decarbox"/>
    <property type="match status" value="1"/>
</dbReference>
<dbReference type="NCBIfam" id="TIGR03164">
    <property type="entry name" value="UHCUDC"/>
    <property type="match status" value="1"/>
</dbReference>
<dbReference type="Proteomes" id="UP001162811">
    <property type="component" value="Unassembled WGS sequence"/>
</dbReference>
<keyword evidence="4" id="KW-0659">Purine metabolism</keyword>
<dbReference type="PANTHER" id="PTHR43466:SF1">
    <property type="entry name" value="2-OXO-4-HYDROXY-4-CARBOXY-5-UREIDOIMIDAZOLINE DECARBOXYLASE-RELATED"/>
    <property type="match status" value="1"/>
</dbReference>
<evidence type="ECO:0000313" key="9">
    <source>
        <dbReference type="Proteomes" id="UP001162811"/>
    </source>
</evidence>
<reference evidence="8" key="1">
    <citation type="submission" date="2022-06" db="EMBL/GenBank/DDBJ databases">
        <authorList>
            <person name="Lu C.-H."/>
        </authorList>
    </citation>
    <scope>NUCLEOTIDE SEQUENCE</scope>
    <source>
        <strain evidence="8">21MJYT02-11</strain>
    </source>
</reference>
<sequence>MSQTTYTAPYTIQQLNGMDAAQFVQVLGGIYEHSPWVAEQVATQRPFASADALTAAMRHAVDAAGVEPQLKLVRAHPELAGKAAVRGELTAESTREQSGAGLNQCTPEEFARLQELNARYNEKFGFPFILAVRGYDRHGIIDNFSKRVDNDRDTELRTSLEQIHRIAGFRLHDLISG</sequence>
<comment type="caution">
    <text evidence="8">The sequence shown here is derived from an EMBL/GenBank/DDBJ whole genome shotgun (WGS) entry which is preliminary data.</text>
</comment>
<dbReference type="InterPro" id="IPR017580">
    <property type="entry name" value="OHCU_decarboxylase-1"/>
</dbReference>
<keyword evidence="6 8" id="KW-0456">Lyase</keyword>
<dbReference type="InterPro" id="IPR036778">
    <property type="entry name" value="OHCU_decarboxylase_sf"/>
</dbReference>
<evidence type="ECO:0000256" key="3">
    <source>
        <dbReference type="ARBA" id="ARBA00012257"/>
    </source>
</evidence>
<comment type="catalytic activity">
    <reaction evidence="1">
        <text>5-hydroxy-2-oxo-4-ureido-2,5-dihydro-1H-imidazole-5-carboxylate + H(+) = (S)-allantoin + CO2</text>
        <dbReference type="Rhea" id="RHEA:26301"/>
        <dbReference type="ChEBI" id="CHEBI:15378"/>
        <dbReference type="ChEBI" id="CHEBI:15678"/>
        <dbReference type="ChEBI" id="CHEBI:16526"/>
        <dbReference type="ChEBI" id="CHEBI:58639"/>
        <dbReference type="EC" id="4.1.1.97"/>
    </reaction>
</comment>
<evidence type="ECO:0000256" key="1">
    <source>
        <dbReference type="ARBA" id="ARBA00001163"/>
    </source>
</evidence>
<organism evidence="8 9">
    <name type="scientific">Ralstonia soli</name>
    <dbReference type="NCBI Taxonomy" id="2953896"/>
    <lineage>
        <taxon>Bacteria</taxon>
        <taxon>Pseudomonadati</taxon>
        <taxon>Pseudomonadota</taxon>
        <taxon>Betaproteobacteria</taxon>
        <taxon>Burkholderiales</taxon>
        <taxon>Burkholderiaceae</taxon>
        <taxon>Ralstonia</taxon>
    </lineage>
</organism>
<accession>A0ABT1ARA0</accession>
<evidence type="ECO:0000256" key="4">
    <source>
        <dbReference type="ARBA" id="ARBA00022631"/>
    </source>
</evidence>
<evidence type="ECO:0000256" key="2">
    <source>
        <dbReference type="ARBA" id="ARBA00004754"/>
    </source>
</evidence>
<evidence type="ECO:0000259" key="7">
    <source>
        <dbReference type="Pfam" id="PF09349"/>
    </source>
</evidence>
<protein>
    <recommendedName>
        <fullName evidence="3">2-oxo-4-hydroxy-4-carboxy-5-ureidoimidazoline decarboxylase</fullName>
        <ecNumber evidence="3">4.1.1.97</ecNumber>
    </recommendedName>
</protein>
<dbReference type="EC" id="4.1.1.97" evidence="3"/>
<proteinExistence type="predicted"/>